<protein>
    <submittedName>
        <fullName evidence="1">Uncharacterized protein</fullName>
    </submittedName>
</protein>
<reference evidence="1" key="1">
    <citation type="submission" date="2020-11" db="EMBL/GenBank/DDBJ databases">
        <authorList>
            <person name="Tran Van P."/>
        </authorList>
    </citation>
    <scope>NUCLEOTIDE SEQUENCE</scope>
</reference>
<dbReference type="AlphaFoldDB" id="A0A7R9FD25"/>
<gene>
    <name evidence="1" type="ORF">TBIB3V08_LOCUS13609</name>
</gene>
<sequence>MNWKINGAVEEGSGVIVNLAVPKRKAVATPKLKVEGLRRHKPPTAVVYIFEQSWSDYTQHQKLILKPCGRNQAIMHRE</sequence>
<proteinExistence type="predicted"/>
<dbReference type="EMBL" id="OD590326">
    <property type="protein sequence ID" value="CAD7451340.1"/>
    <property type="molecule type" value="Genomic_DNA"/>
</dbReference>
<evidence type="ECO:0000313" key="1">
    <source>
        <dbReference type="EMBL" id="CAD7451340.1"/>
    </source>
</evidence>
<name>A0A7R9FD25_9NEOP</name>
<organism evidence="1">
    <name type="scientific">Timema bartmani</name>
    <dbReference type="NCBI Taxonomy" id="61472"/>
    <lineage>
        <taxon>Eukaryota</taxon>
        <taxon>Metazoa</taxon>
        <taxon>Ecdysozoa</taxon>
        <taxon>Arthropoda</taxon>
        <taxon>Hexapoda</taxon>
        <taxon>Insecta</taxon>
        <taxon>Pterygota</taxon>
        <taxon>Neoptera</taxon>
        <taxon>Polyneoptera</taxon>
        <taxon>Phasmatodea</taxon>
        <taxon>Timematodea</taxon>
        <taxon>Timematoidea</taxon>
        <taxon>Timematidae</taxon>
        <taxon>Timema</taxon>
    </lineage>
</organism>
<accession>A0A7R9FD25</accession>